<feature type="non-terminal residue" evidence="2">
    <location>
        <position position="206"/>
    </location>
</feature>
<name>A0A7L1NT00_RHICY</name>
<dbReference type="EMBL" id="VXBP01007890">
    <property type="protein sequence ID" value="NXO01438.1"/>
    <property type="molecule type" value="Genomic_DNA"/>
</dbReference>
<dbReference type="InterPro" id="IPR053311">
    <property type="entry name" value="Mucosal_Integrity_Assoc"/>
</dbReference>
<evidence type="ECO:0000259" key="1">
    <source>
        <dbReference type="PROSITE" id="PS50024"/>
    </source>
</evidence>
<protein>
    <submittedName>
        <fullName evidence="2">MUC3A protein</fullName>
    </submittedName>
</protein>
<evidence type="ECO:0000313" key="3">
    <source>
        <dbReference type="Proteomes" id="UP000565785"/>
    </source>
</evidence>
<comment type="caution">
    <text evidence="2">The sequence shown here is derived from an EMBL/GenBank/DDBJ whole genome shotgun (WGS) entry which is preliminary data.</text>
</comment>
<gene>
    <name evidence="2" type="primary">Muc3a</name>
    <name evidence="2" type="ORF">RHICYA_R16258</name>
</gene>
<dbReference type="Proteomes" id="UP000565785">
    <property type="component" value="Unassembled WGS sequence"/>
</dbReference>
<feature type="non-terminal residue" evidence="2">
    <location>
        <position position="1"/>
    </location>
</feature>
<sequence length="206" mass="21876">PPPADPCLNGGHWTGLGCRCPPNLEGDRCQFAAATINVTAALAQSLRLVARVTNRDFVEAMGDPSSCPHRSFVQEFRRSVDRSYRNVPGYRGIQVLGLRRGSVMVDYEVLLHPLPGEGPSPTPGHRVQELLEASKVAQPHNCSDLGGPSPTGGPVADPGGDPAELCRRLTPANFSRFYRPQRVGGSLLCVTGCTPSLPGSIDCHGG</sequence>
<dbReference type="PANTHER" id="PTHR37999">
    <property type="entry name" value="MUCIN-17"/>
    <property type="match status" value="1"/>
</dbReference>
<organism evidence="2 3">
    <name type="scientific">Rhinopomastus cyanomelas</name>
    <name type="common">Common scimitarbill</name>
    <dbReference type="NCBI Taxonomy" id="113115"/>
    <lineage>
        <taxon>Eukaryota</taxon>
        <taxon>Metazoa</taxon>
        <taxon>Chordata</taxon>
        <taxon>Craniata</taxon>
        <taxon>Vertebrata</taxon>
        <taxon>Euteleostomi</taxon>
        <taxon>Archelosauria</taxon>
        <taxon>Archosauria</taxon>
        <taxon>Dinosauria</taxon>
        <taxon>Saurischia</taxon>
        <taxon>Theropoda</taxon>
        <taxon>Coelurosauria</taxon>
        <taxon>Aves</taxon>
        <taxon>Neognathae</taxon>
        <taxon>Neoaves</taxon>
        <taxon>Telluraves</taxon>
        <taxon>Coraciimorphae</taxon>
        <taxon>Bucerotiformes</taxon>
        <taxon>Rhinopomastidae</taxon>
        <taxon>Rhinopomastus</taxon>
    </lineage>
</organism>
<dbReference type="InterPro" id="IPR036364">
    <property type="entry name" value="SEA_dom_sf"/>
</dbReference>
<keyword evidence="3" id="KW-1185">Reference proteome</keyword>
<evidence type="ECO:0000313" key="2">
    <source>
        <dbReference type="EMBL" id="NXO01438.1"/>
    </source>
</evidence>
<dbReference type="SUPFAM" id="SSF82671">
    <property type="entry name" value="SEA domain"/>
    <property type="match status" value="1"/>
</dbReference>
<dbReference type="Pfam" id="PF01390">
    <property type="entry name" value="SEA"/>
    <property type="match status" value="1"/>
</dbReference>
<accession>A0A7L1NT00</accession>
<reference evidence="2 3" key="1">
    <citation type="submission" date="2019-09" db="EMBL/GenBank/DDBJ databases">
        <title>Bird 10,000 Genomes (B10K) Project - Family phase.</title>
        <authorList>
            <person name="Zhang G."/>
        </authorList>
    </citation>
    <scope>NUCLEOTIDE SEQUENCE [LARGE SCALE GENOMIC DNA]</scope>
    <source>
        <strain evidence="2">B10K-DU-002-35</strain>
        <tissue evidence="2">Muscle</tissue>
    </source>
</reference>
<dbReference type="PANTHER" id="PTHR37999:SF2">
    <property type="entry name" value="MUCIN-17"/>
    <property type="match status" value="1"/>
</dbReference>
<dbReference type="PROSITE" id="PS50024">
    <property type="entry name" value="SEA"/>
    <property type="match status" value="1"/>
</dbReference>
<dbReference type="AlphaFoldDB" id="A0A7L1NT00"/>
<dbReference type="InterPro" id="IPR000082">
    <property type="entry name" value="SEA_dom"/>
</dbReference>
<dbReference type="OrthoDB" id="7493297at2759"/>
<proteinExistence type="predicted"/>
<feature type="domain" description="SEA" evidence="1">
    <location>
        <begin position="42"/>
        <end position="162"/>
    </location>
</feature>